<gene>
    <name evidence="1" type="ORF">BW730_12780</name>
</gene>
<dbReference type="SUPFAM" id="SSF51905">
    <property type="entry name" value="FAD/NAD(P)-binding domain"/>
    <property type="match status" value="1"/>
</dbReference>
<dbReference type="Gene3D" id="3.50.50.100">
    <property type="match status" value="1"/>
</dbReference>
<evidence type="ECO:0008006" key="3">
    <source>
        <dbReference type="Google" id="ProtNLM"/>
    </source>
</evidence>
<dbReference type="KEGG" id="tes:BW730_12780"/>
<dbReference type="InterPro" id="IPR036188">
    <property type="entry name" value="FAD/NAD-bd_sf"/>
</dbReference>
<reference evidence="2" key="1">
    <citation type="submission" date="2017-02" db="EMBL/GenBank/DDBJ databases">
        <title>Tessaracoccus aquaemaris sp. nov., isolated from the intestine of a Korean rockfish, Sebastes schlegelii, in a marine aquaculture pond.</title>
        <authorList>
            <person name="Tak E.J."/>
            <person name="Bae J.-W."/>
        </authorList>
    </citation>
    <scope>NUCLEOTIDE SEQUENCE [LARGE SCALE GENOMIC DNA]</scope>
    <source>
        <strain evidence="2">NSG39</strain>
    </source>
</reference>
<dbReference type="RefSeq" id="WP_077686574.1">
    <property type="nucleotide sequence ID" value="NZ_CP019606.1"/>
</dbReference>
<dbReference type="Proteomes" id="UP000188145">
    <property type="component" value="Chromosome"/>
</dbReference>
<dbReference type="OrthoDB" id="9784880at2"/>
<proteinExistence type="predicted"/>
<evidence type="ECO:0000313" key="1">
    <source>
        <dbReference type="EMBL" id="AQP48247.1"/>
    </source>
</evidence>
<evidence type="ECO:0000313" key="2">
    <source>
        <dbReference type="Proteomes" id="UP000188145"/>
    </source>
</evidence>
<accession>A0A1Q2CQ46</accession>
<sequence>MSLVDRSRIGGDLSPAAERHLRGSLDRLGVATFEGGRLPAASDLTIDCSGLTVAPLAAASGLPVDESGRLRVDRTLRVPGTSRVWGVGDAAVLDGAPHLRMSCAAAQAMVPHLVAAIRTVDAGRTPPSLDVGFAARCISLGRKDGLVQLVRGDDSPTTAITGSMGAVTKELICRYAWGCMTWLSRLFAAPRGPRAATMLETEAARG</sequence>
<protein>
    <recommendedName>
        <fullName evidence="3">FAD/NAD(P)-binding domain-containing protein</fullName>
    </recommendedName>
</protein>
<keyword evidence="2" id="KW-1185">Reference proteome</keyword>
<organism evidence="1 2">
    <name type="scientific">Tessaracoccus aquimaris</name>
    <dbReference type="NCBI Taxonomy" id="1332264"/>
    <lineage>
        <taxon>Bacteria</taxon>
        <taxon>Bacillati</taxon>
        <taxon>Actinomycetota</taxon>
        <taxon>Actinomycetes</taxon>
        <taxon>Propionibacteriales</taxon>
        <taxon>Propionibacteriaceae</taxon>
        <taxon>Tessaracoccus</taxon>
    </lineage>
</organism>
<dbReference type="AlphaFoldDB" id="A0A1Q2CQ46"/>
<name>A0A1Q2CQ46_9ACTN</name>
<dbReference type="EMBL" id="CP019606">
    <property type="protein sequence ID" value="AQP48247.1"/>
    <property type="molecule type" value="Genomic_DNA"/>
</dbReference>
<dbReference type="STRING" id="1332264.BW730_12780"/>